<reference evidence="2 3" key="1">
    <citation type="submission" date="2019-05" db="EMBL/GenBank/DDBJ databases">
        <title>Ruegeria sp. nov., isolated from tidal flat.</title>
        <authorList>
            <person name="Kim W."/>
        </authorList>
    </citation>
    <scope>NUCLEOTIDE SEQUENCE [LARGE SCALE GENOMIC DNA]</scope>
    <source>
        <strain evidence="2 3">CAU 1488</strain>
    </source>
</reference>
<accession>A0ABY2X425</accession>
<gene>
    <name evidence="2" type="ORF">FGK63_03545</name>
</gene>
<protein>
    <recommendedName>
        <fullName evidence="4">Flagellar motor switch protein FliN</fullName>
    </recommendedName>
</protein>
<name>A0ABY2X425_9RHOB</name>
<evidence type="ECO:0000313" key="3">
    <source>
        <dbReference type="Proteomes" id="UP001193035"/>
    </source>
</evidence>
<evidence type="ECO:0000256" key="1">
    <source>
        <dbReference type="SAM" id="MobiDB-lite"/>
    </source>
</evidence>
<proteinExistence type="predicted"/>
<feature type="region of interest" description="Disordered" evidence="1">
    <location>
        <begin position="18"/>
        <end position="55"/>
    </location>
</feature>
<dbReference type="RefSeq" id="WP_138840204.1">
    <property type="nucleotide sequence ID" value="NZ_VCPD01000001.1"/>
</dbReference>
<dbReference type="EMBL" id="VCPD01000001">
    <property type="protein sequence ID" value="TMV10147.1"/>
    <property type="molecule type" value="Genomic_DNA"/>
</dbReference>
<comment type="caution">
    <text evidence="2">The sequence shown here is derived from an EMBL/GenBank/DDBJ whole genome shotgun (WGS) entry which is preliminary data.</text>
</comment>
<organism evidence="2 3">
    <name type="scientific">Ruegeria sediminis</name>
    <dbReference type="NCBI Taxonomy" id="2583820"/>
    <lineage>
        <taxon>Bacteria</taxon>
        <taxon>Pseudomonadati</taxon>
        <taxon>Pseudomonadota</taxon>
        <taxon>Alphaproteobacteria</taxon>
        <taxon>Rhodobacterales</taxon>
        <taxon>Roseobacteraceae</taxon>
        <taxon>Ruegeria</taxon>
    </lineage>
</organism>
<keyword evidence="3" id="KW-1185">Reference proteome</keyword>
<evidence type="ECO:0008006" key="4">
    <source>
        <dbReference type="Google" id="ProtNLM"/>
    </source>
</evidence>
<dbReference type="Proteomes" id="UP001193035">
    <property type="component" value="Unassembled WGS sequence"/>
</dbReference>
<sequence length="79" mass="8409">MESPGHELDEQAVDNAISAILGGEPGESEEEPAPSFLMDAPVSDDEEPEPVSETVGEPGIATAISEVLRHKWQALSLRL</sequence>
<evidence type="ECO:0000313" key="2">
    <source>
        <dbReference type="EMBL" id="TMV10147.1"/>
    </source>
</evidence>